<dbReference type="Proteomes" id="UP000002009">
    <property type="component" value="Chromosome 8"/>
</dbReference>
<evidence type="ECO:0000256" key="1">
    <source>
        <dbReference type="ARBA" id="ARBA00009275"/>
    </source>
</evidence>
<dbReference type="GO" id="GO:0005829">
    <property type="term" value="C:cytosol"/>
    <property type="evidence" value="ECO:0007669"/>
    <property type="project" value="TreeGrafter"/>
</dbReference>
<evidence type="ECO:0000256" key="3">
    <source>
        <dbReference type="ARBA" id="ARBA00022723"/>
    </source>
</evidence>
<evidence type="ECO:0000313" key="7">
    <source>
        <dbReference type="Proteomes" id="UP000002009"/>
    </source>
</evidence>
<dbReference type="PANTHER" id="PTHR10060">
    <property type="entry name" value="TATD FAMILY DEOXYRIBONUCLEASE"/>
    <property type="match status" value="1"/>
</dbReference>
<dbReference type="CDD" id="cd01310">
    <property type="entry name" value="TatD_DNAse"/>
    <property type="match status" value="1"/>
</dbReference>
<dbReference type="PROSITE" id="PS01090">
    <property type="entry name" value="TATD_2"/>
    <property type="match status" value="1"/>
</dbReference>
<dbReference type="OrthoDB" id="6079689at2759"/>
<dbReference type="InterPro" id="IPR001130">
    <property type="entry name" value="TatD-like"/>
</dbReference>
<dbReference type="SUPFAM" id="SSF51556">
    <property type="entry name" value="Metallo-dependent hydrolases"/>
    <property type="match status" value="1"/>
</dbReference>
<evidence type="ECO:0008006" key="8">
    <source>
        <dbReference type="Google" id="ProtNLM"/>
    </source>
</evidence>
<gene>
    <name evidence="6" type="ORF">MICPUN_108732</name>
</gene>
<keyword evidence="7" id="KW-1185">Reference proteome</keyword>
<dbReference type="eggNOG" id="KOG3020">
    <property type="taxonomic scope" value="Eukaryota"/>
</dbReference>
<dbReference type="GO" id="GO:0008296">
    <property type="term" value="F:3'-5'-DNA exonuclease activity"/>
    <property type="evidence" value="ECO:0007669"/>
    <property type="project" value="TreeGrafter"/>
</dbReference>
<name>C1FFJ1_MICCC</name>
<dbReference type="STRING" id="296587.C1FFJ1"/>
<dbReference type="InterPro" id="IPR050891">
    <property type="entry name" value="TatD-type_Hydrolase"/>
</dbReference>
<evidence type="ECO:0000256" key="2">
    <source>
        <dbReference type="ARBA" id="ARBA00022722"/>
    </source>
</evidence>
<accession>C1FFJ1</accession>
<comment type="similarity">
    <text evidence="1">Belongs to the metallo-dependent hydrolases superfamily. TatD-type hydrolase family.</text>
</comment>
<evidence type="ECO:0000313" key="6">
    <source>
        <dbReference type="EMBL" id="ACO69379.1"/>
    </source>
</evidence>
<sequence>MHASVACRLAPRVAVALFSAPRSSPTSPPPGFAPRATTTTTTTMSASSQHPSRPRRYIDVGANLTDGMFRGEYHGKTYHEPDLDVVLRRAWDVGVEKVMVTAGTLPEAREAIDLADRFDRGDSPEGAHHGDGDPERRSSPRRLFTTVGVHPTRCGEFEASGDGDAYLQSLVALAVEGAKAGRVVAVGECGLDYDRLQFCDADSQRRWFEAQFEITRATGLPMFLHMRAAAEDFTAIVRRNLDGFKGGCVHSFTGTWEEADALLKMRDDVYIGLNGCSLRTEESLAVAKRLPNDRIVIETDAPWCGIKASHPGHGFVGTTWPAKDKKKRAAVDSGETVKDRSEPCHVAQVLEVIAAVKGEDADELAEIYRRNALRLFFPEEYAALG</sequence>
<protein>
    <recommendedName>
        <fullName evidence="8">TatD related DNase</fullName>
    </recommendedName>
</protein>
<dbReference type="KEGG" id="mis:MICPUN_108732"/>
<keyword evidence="2" id="KW-0540">Nuclease</keyword>
<dbReference type="InterPro" id="IPR032466">
    <property type="entry name" value="Metal_Hydrolase"/>
</dbReference>
<dbReference type="InterPro" id="IPR018228">
    <property type="entry name" value="DNase_TatD-rel_CS"/>
</dbReference>
<dbReference type="InParanoid" id="C1FFJ1"/>
<dbReference type="EMBL" id="CP001575">
    <property type="protein sequence ID" value="ACO69379.1"/>
    <property type="molecule type" value="Genomic_DNA"/>
</dbReference>
<dbReference type="PANTHER" id="PTHR10060:SF15">
    <property type="entry name" value="DEOXYRIBONUCLEASE TATDN1"/>
    <property type="match status" value="1"/>
</dbReference>
<organism evidence="6 7">
    <name type="scientific">Micromonas commoda (strain RCC299 / NOUM17 / CCMP2709)</name>
    <name type="common">Picoplanktonic green alga</name>
    <dbReference type="NCBI Taxonomy" id="296587"/>
    <lineage>
        <taxon>Eukaryota</taxon>
        <taxon>Viridiplantae</taxon>
        <taxon>Chlorophyta</taxon>
        <taxon>Mamiellophyceae</taxon>
        <taxon>Mamiellales</taxon>
        <taxon>Mamiellaceae</taxon>
        <taxon>Micromonas</taxon>
    </lineage>
</organism>
<feature type="region of interest" description="Disordered" evidence="5">
    <location>
        <begin position="117"/>
        <end position="141"/>
    </location>
</feature>
<feature type="region of interest" description="Disordered" evidence="5">
    <location>
        <begin position="20"/>
        <end position="54"/>
    </location>
</feature>
<proteinExistence type="inferred from homology"/>
<dbReference type="GeneID" id="8245472"/>
<dbReference type="Gene3D" id="3.20.20.140">
    <property type="entry name" value="Metal-dependent hydrolases"/>
    <property type="match status" value="1"/>
</dbReference>
<evidence type="ECO:0000256" key="4">
    <source>
        <dbReference type="ARBA" id="ARBA00022801"/>
    </source>
</evidence>
<feature type="compositionally biased region" description="Basic and acidic residues" evidence="5">
    <location>
        <begin position="117"/>
        <end position="138"/>
    </location>
</feature>
<keyword evidence="3" id="KW-0479">Metal-binding</keyword>
<dbReference type="AlphaFoldDB" id="C1FFJ1"/>
<dbReference type="FunCoup" id="C1FFJ1">
    <property type="interactions" value="1429"/>
</dbReference>
<reference evidence="6 7" key="1">
    <citation type="journal article" date="2009" name="Science">
        <title>Green evolution and dynamic adaptations revealed by genomes of the marine picoeukaryotes Micromonas.</title>
        <authorList>
            <person name="Worden A.Z."/>
            <person name="Lee J.H."/>
            <person name="Mock T."/>
            <person name="Rouze P."/>
            <person name="Simmons M.P."/>
            <person name="Aerts A.L."/>
            <person name="Allen A.E."/>
            <person name="Cuvelier M.L."/>
            <person name="Derelle E."/>
            <person name="Everett M.V."/>
            <person name="Foulon E."/>
            <person name="Grimwood J."/>
            <person name="Gundlach H."/>
            <person name="Henrissat B."/>
            <person name="Napoli C."/>
            <person name="McDonald S.M."/>
            <person name="Parker M.S."/>
            <person name="Rombauts S."/>
            <person name="Salamov A."/>
            <person name="Von Dassow P."/>
            <person name="Badger J.H."/>
            <person name="Coutinho P.M."/>
            <person name="Demir E."/>
            <person name="Dubchak I."/>
            <person name="Gentemann C."/>
            <person name="Eikrem W."/>
            <person name="Gready J.E."/>
            <person name="John U."/>
            <person name="Lanier W."/>
            <person name="Lindquist E.A."/>
            <person name="Lucas S."/>
            <person name="Mayer K.F."/>
            <person name="Moreau H."/>
            <person name="Not F."/>
            <person name="Otillar R."/>
            <person name="Panaud O."/>
            <person name="Pangilinan J."/>
            <person name="Paulsen I."/>
            <person name="Piegu B."/>
            <person name="Poliakov A."/>
            <person name="Robbens S."/>
            <person name="Schmutz J."/>
            <person name="Toulza E."/>
            <person name="Wyss T."/>
            <person name="Zelensky A."/>
            <person name="Zhou K."/>
            <person name="Armbrust E.V."/>
            <person name="Bhattacharya D."/>
            <person name="Goodenough U.W."/>
            <person name="Van de Peer Y."/>
            <person name="Grigoriev I.V."/>
        </authorList>
    </citation>
    <scope>NUCLEOTIDE SEQUENCE [LARGE SCALE GENOMIC DNA]</scope>
    <source>
        <strain evidence="7">RCC299 / NOUM17</strain>
    </source>
</reference>
<keyword evidence="4" id="KW-0378">Hydrolase</keyword>
<dbReference type="GO" id="GO:0046872">
    <property type="term" value="F:metal ion binding"/>
    <property type="evidence" value="ECO:0007669"/>
    <property type="project" value="UniProtKB-KW"/>
</dbReference>
<dbReference type="RefSeq" id="XP_002508121.1">
    <property type="nucleotide sequence ID" value="XM_002508075.1"/>
</dbReference>
<dbReference type="PROSITE" id="PS01091">
    <property type="entry name" value="TATD_3"/>
    <property type="match status" value="1"/>
</dbReference>
<evidence type="ECO:0000256" key="5">
    <source>
        <dbReference type="SAM" id="MobiDB-lite"/>
    </source>
</evidence>
<dbReference type="Pfam" id="PF01026">
    <property type="entry name" value="TatD_DNase"/>
    <property type="match status" value="1"/>
</dbReference>
<dbReference type="OMA" id="YGGSQKH"/>